<evidence type="ECO:0000313" key="2">
    <source>
        <dbReference type="EMBL" id="WAR25182.1"/>
    </source>
</evidence>
<dbReference type="InterPro" id="IPR006917">
    <property type="entry name" value="SOUL_heme-bd"/>
</dbReference>
<proteinExistence type="inferred from homology"/>
<dbReference type="PANTHER" id="PTHR11220:SF1">
    <property type="entry name" value="HEME-BINDING PROTEIN 2"/>
    <property type="match status" value="1"/>
</dbReference>
<gene>
    <name evidence="2" type="ORF">MAR_010886</name>
</gene>
<feature type="non-terminal residue" evidence="2">
    <location>
        <position position="167"/>
    </location>
</feature>
<protein>
    <submittedName>
        <fullName evidence="2">HEBP2-like protein</fullName>
    </submittedName>
</protein>
<dbReference type="Gene3D" id="3.20.80.10">
    <property type="entry name" value="Regulatory factor, effector binding domain"/>
    <property type="match status" value="1"/>
</dbReference>
<dbReference type="Pfam" id="PF04832">
    <property type="entry name" value="SOUL"/>
    <property type="match status" value="1"/>
</dbReference>
<sequence length="167" mass="19263">EYEEREYAATEWVSTQQTNMDYEKASYTMFERLFKYIKGANEKKKPIKMTCPVVNRIIPGAGPACESNFTMSFFVAPIQKPAPAPTDPSVFLNNAPRFTAYVRQFSGYAMTYDVWRDQAVALAKALKVDGVEFRTDMYWTAGYDSPFELFNRHNEVWFLGKNENLSL</sequence>
<dbReference type="EMBL" id="CP111025">
    <property type="protein sequence ID" value="WAR25182.1"/>
    <property type="molecule type" value="Genomic_DNA"/>
</dbReference>
<evidence type="ECO:0000313" key="3">
    <source>
        <dbReference type="Proteomes" id="UP001164746"/>
    </source>
</evidence>
<organism evidence="2 3">
    <name type="scientific">Mya arenaria</name>
    <name type="common">Soft-shell clam</name>
    <dbReference type="NCBI Taxonomy" id="6604"/>
    <lineage>
        <taxon>Eukaryota</taxon>
        <taxon>Metazoa</taxon>
        <taxon>Spiralia</taxon>
        <taxon>Lophotrochozoa</taxon>
        <taxon>Mollusca</taxon>
        <taxon>Bivalvia</taxon>
        <taxon>Autobranchia</taxon>
        <taxon>Heteroconchia</taxon>
        <taxon>Euheterodonta</taxon>
        <taxon>Imparidentia</taxon>
        <taxon>Neoheterodontei</taxon>
        <taxon>Myida</taxon>
        <taxon>Myoidea</taxon>
        <taxon>Myidae</taxon>
        <taxon>Mya</taxon>
    </lineage>
</organism>
<reference evidence="2" key="1">
    <citation type="submission" date="2022-11" db="EMBL/GenBank/DDBJ databases">
        <title>Centuries of genome instability and evolution in soft-shell clam transmissible cancer (bioRxiv).</title>
        <authorList>
            <person name="Hart S.F.M."/>
            <person name="Yonemitsu M.A."/>
            <person name="Giersch R.M."/>
            <person name="Beal B.F."/>
            <person name="Arriagada G."/>
            <person name="Davis B.W."/>
            <person name="Ostrander E.A."/>
            <person name="Goff S.P."/>
            <person name="Metzger M.J."/>
        </authorList>
    </citation>
    <scope>NUCLEOTIDE SEQUENCE</scope>
    <source>
        <strain evidence="2">MELC-2E11</strain>
        <tissue evidence="2">Siphon/mantle</tissue>
    </source>
</reference>
<comment type="similarity">
    <text evidence="1">Belongs to the HEBP family.</text>
</comment>
<name>A0ABY7FVV3_MYAAR</name>
<dbReference type="SUPFAM" id="SSF55136">
    <property type="entry name" value="Probable bacterial effector-binding domain"/>
    <property type="match status" value="1"/>
</dbReference>
<dbReference type="Proteomes" id="UP001164746">
    <property type="component" value="Chromosome 14"/>
</dbReference>
<keyword evidence="3" id="KW-1185">Reference proteome</keyword>
<evidence type="ECO:0000256" key="1">
    <source>
        <dbReference type="ARBA" id="ARBA00009817"/>
    </source>
</evidence>
<accession>A0ABY7FVV3</accession>
<dbReference type="InterPro" id="IPR011256">
    <property type="entry name" value="Reg_factor_effector_dom_sf"/>
</dbReference>
<dbReference type="PANTHER" id="PTHR11220">
    <property type="entry name" value="HEME-BINDING PROTEIN-RELATED"/>
    <property type="match status" value="1"/>
</dbReference>